<dbReference type="Gene3D" id="3.60.15.10">
    <property type="entry name" value="Ribonuclease Z/Hydroxyacylglutathione hydrolase-like"/>
    <property type="match status" value="1"/>
</dbReference>
<dbReference type="EMBL" id="NVWI01000016">
    <property type="protein sequence ID" value="PCJ39271.1"/>
    <property type="molecule type" value="Genomic_DNA"/>
</dbReference>
<reference evidence="2" key="1">
    <citation type="submission" date="2017-08" db="EMBL/GenBank/DDBJ databases">
        <title>A dynamic microbial community with high functional redundancy inhabits the cold, oxic subseafloor aquifer.</title>
        <authorList>
            <person name="Tully B.J."/>
            <person name="Wheat C.G."/>
            <person name="Glazer B.T."/>
            <person name="Huber J.A."/>
        </authorList>
    </citation>
    <scope>NUCLEOTIDE SEQUENCE [LARGE SCALE GENOMIC DNA]</scope>
</reference>
<feature type="non-terminal residue" evidence="1">
    <location>
        <position position="199"/>
    </location>
</feature>
<sequence>MREPMSILSNIKQKVLSSIVLFLLSVMAMNLALAQRPVPLDANSEEIEVLPVQGNLYMIATGGSNIAVMLGELGLIVVDSGNIEASAYVIDAIQNLSSLPPRYLINTSVLPGHLAGNAAIGAMLPSDTRDGLGISIVGHSNGLTLLVTEFAGEVPFELWPNNTFFGESKALYLNGEAIEITHQPAAITQSDVMVYFRRS</sequence>
<accession>A0A2A5C729</accession>
<dbReference type="InterPro" id="IPR036866">
    <property type="entry name" value="RibonucZ/Hydroxyglut_hydro"/>
</dbReference>
<evidence type="ECO:0000313" key="2">
    <source>
        <dbReference type="Proteomes" id="UP000228987"/>
    </source>
</evidence>
<comment type="caution">
    <text evidence="1">The sequence shown here is derived from an EMBL/GenBank/DDBJ whole genome shotgun (WGS) entry which is preliminary data.</text>
</comment>
<name>A0A2A5C729_9GAMM</name>
<protein>
    <recommendedName>
        <fullName evidence="3">Metallo-beta-lactamase domain-containing protein</fullName>
    </recommendedName>
</protein>
<gene>
    <name evidence="1" type="ORF">COA71_14210</name>
</gene>
<proteinExistence type="predicted"/>
<dbReference type="Proteomes" id="UP000228987">
    <property type="component" value="Unassembled WGS sequence"/>
</dbReference>
<organism evidence="1 2">
    <name type="scientific">SAR86 cluster bacterium</name>
    <dbReference type="NCBI Taxonomy" id="2030880"/>
    <lineage>
        <taxon>Bacteria</taxon>
        <taxon>Pseudomonadati</taxon>
        <taxon>Pseudomonadota</taxon>
        <taxon>Gammaproteobacteria</taxon>
        <taxon>SAR86 cluster</taxon>
    </lineage>
</organism>
<evidence type="ECO:0008006" key="3">
    <source>
        <dbReference type="Google" id="ProtNLM"/>
    </source>
</evidence>
<evidence type="ECO:0000313" key="1">
    <source>
        <dbReference type="EMBL" id="PCJ39271.1"/>
    </source>
</evidence>
<dbReference type="SUPFAM" id="SSF56281">
    <property type="entry name" value="Metallo-hydrolase/oxidoreductase"/>
    <property type="match status" value="1"/>
</dbReference>
<dbReference type="AlphaFoldDB" id="A0A2A5C729"/>